<dbReference type="Gene3D" id="3.40.50.300">
    <property type="entry name" value="P-loop containing nucleotide triphosphate hydrolases"/>
    <property type="match status" value="1"/>
</dbReference>
<evidence type="ECO:0000256" key="8">
    <source>
        <dbReference type="ARBA" id="ARBA00023136"/>
    </source>
</evidence>
<sequence length="403" mass="46972">MKLTGVGLTSSRATFWALFCLLTVYVLFVWHVLIGELPVVMQRFQKVDNGALAAKRTLYKKSGILEIWKTSSTEEMCRPKKHVLFVKVPKCGSSTLSSIFLRYGFRYSLDVALPLNNEFNLNSLLNSLNSSAEKRDIFASHVTYDVIKQHKHLIPKNALYITIIREPLGAFKSFFNFRHKGSDFGIEGEDQIRNFFANSTLYSSPASSKFWNRMVRYLGYKPPPSNSSQEAEKAALQYVRLLDREFDFVVILEYFEESLILLRRMLCWATHDMLYTQQKPGSSFSEYYKSSHTANPVVVQKHRELSYADYILYDYFKLKTEKLIESQDDDFFNEVRNFKTVNGKVTRFCQNKTARNRDETLKMAPTRWSSGFTLRREYCHLLAIDANRYSILLKKGKFLEFRL</sequence>
<accession>A0A1S3JD50</accession>
<dbReference type="STRING" id="7574.A0A1S3JD50"/>
<evidence type="ECO:0000256" key="9">
    <source>
        <dbReference type="ARBA" id="ARBA00023180"/>
    </source>
</evidence>
<dbReference type="Proteomes" id="UP000085678">
    <property type="component" value="Unplaced"/>
</dbReference>
<dbReference type="SUPFAM" id="SSF52540">
    <property type="entry name" value="P-loop containing nucleoside triphosphate hydrolases"/>
    <property type="match status" value="1"/>
</dbReference>
<evidence type="ECO:0000313" key="11">
    <source>
        <dbReference type="Proteomes" id="UP000085678"/>
    </source>
</evidence>
<evidence type="ECO:0000256" key="2">
    <source>
        <dbReference type="ARBA" id="ARBA00008124"/>
    </source>
</evidence>
<evidence type="ECO:0000256" key="6">
    <source>
        <dbReference type="ARBA" id="ARBA00022989"/>
    </source>
</evidence>
<dbReference type="InterPro" id="IPR009729">
    <property type="entry name" value="Gal-3-0_sulfotransfrase"/>
</dbReference>
<evidence type="ECO:0000256" key="5">
    <source>
        <dbReference type="ARBA" id="ARBA00022968"/>
    </source>
</evidence>
<dbReference type="GeneID" id="106171867"/>
<keyword evidence="3" id="KW-0808">Transferase</keyword>
<proteinExistence type="inferred from homology"/>
<protein>
    <submittedName>
        <fullName evidence="12">Galactose-3-O-sulfotransferase 3</fullName>
    </submittedName>
</protein>
<dbReference type="InParanoid" id="A0A1S3JD50"/>
<reference evidence="12" key="1">
    <citation type="submission" date="2025-08" db="UniProtKB">
        <authorList>
            <consortium name="RefSeq"/>
        </authorList>
    </citation>
    <scope>IDENTIFICATION</scope>
    <source>
        <tissue evidence="12">Gonads</tissue>
    </source>
</reference>
<comment type="similarity">
    <text evidence="2">Belongs to the galactose-3-O-sulfotransferase family.</text>
</comment>
<evidence type="ECO:0000313" key="12">
    <source>
        <dbReference type="RefSeq" id="XP_013407814.1"/>
    </source>
</evidence>
<evidence type="ECO:0000256" key="4">
    <source>
        <dbReference type="ARBA" id="ARBA00022692"/>
    </source>
</evidence>
<evidence type="ECO:0000256" key="7">
    <source>
        <dbReference type="ARBA" id="ARBA00023034"/>
    </source>
</evidence>
<gene>
    <name evidence="12" type="primary">LOC106171867</name>
</gene>
<dbReference type="OrthoDB" id="514299at2759"/>
<dbReference type="PANTHER" id="PTHR14647">
    <property type="entry name" value="GALACTOSE-3-O-SULFOTRANSFERASE"/>
    <property type="match status" value="1"/>
</dbReference>
<dbReference type="GO" id="GO:0000139">
    <property type="term" value="C:Golgi membrane"/>
    <property type="evidence" value="ECO:0007669"/>
    <property type="project" value="UniProtKB-SubCell"/>
</dbReference>
<keyword evidence="9" id="KW-0325">Glycoprotein</keyword>
<name>A0A1S3JD50_LINAN</name>
<dbReference type="KEGG" id="lak:106171867"/>
<comment type="subcellular location">
    <subcellularLocation>
        <location evidence="1">Golgi apparatus membrane</location>
        <topology evidence="1">Single-pass type II membrane protein</topology>
    </subcellularLocation>
</comment>
<keyword evidence="4 10" id="KW-0812">Transmembrane</keyword>
<dbReference type="AlphaFoldDB" id="A0A1S3JD50"/>
<dbReference type="Pfam" id="PF06990">
    <property type="entry name" value="Gal-3-0_sulfotr"/>
    <property type="match status" value="1"/>
</dbReference>
<dbReference type="RefSeq" id="XP_013407814.1">
    <property type="nucleotide sequence ID" value="XM_013552360.1"/>
</dbReference>
<dbReference type="GO" id="GO:0009247">
    <property type="term" value="P:glycolipid biosynthetic process"/>
    <property type="evidence" value="ECO:0007669"/>
    <property type="project" value="InterPro"/>
</dbReference>
<dbReference type="PANTHER" id="PTHR14647:SF87">
    <property type="entry name" value="PUTATIVE-RELATED"/>
    <property type="match status" value="1"/>
</dbReference>
<dbReference type="GO" id="GO:0001733">
    <property type="term" value="F:galactosylceramide sulfotransferase activity"/>
    <property type="evidence" value="ECO:0007669"/>
    <property type="project" value="InterPro"/>
</dbReference>
<organism evidence="11 12">
    <name type="scientific">Lingula anatina</name>
    <name type="common">Brachiopod</name>
    <name type="synonym">Lingula unguis</name>
    <dbReference type="NCBI Taxonomy" id="7574"/>
    <lineage>
        <taxon>Eukaryota</taxon>
        <taxon>Metazoa</taxon>
        <taxon>Spiralia</taxon>
        <taxon>Lophotrochozoa</taxon>
        <taxon>Brachiopoda</taxon>
        <taxon>Linguliformea</taxon>
        <taxon>Lingulata</taxon>
        <taxon>Lingulida</taxon>
        <taxon>Linguloidea</taxon>
        <taxon>Lingulidae</taxon>
        <taxon>Lingula</taxon>
    </lineage>
</organism>
<keyword evidence="5" id="KW-0735">Signal-anchor</keyword>
<dbReference type="InterPro" id="IPR027417">
    <property type="entry name" value="P-loop_NTPase"/>
</dbReference>
<keyword evidence="6 10" id="KW-1133">Transmembrane helix</keyword>
<keyword evidence="7" id="KW-0333">Golgi apparatus</keyword>
<evidence type="ECO:0000256" key="1">
    <source>
        <dbReference type="ARBA" id="ARBA00004323"/>
    </source>
</evidence>
<keyword evidence="8 10" id="KW-0472">Membrane</keyword>
<keyword evidence="11" id="KW-1185">Reference proteome</keyword>
<evidence type="ECO:0000256" key="10">
    <source>
        <dbReference type="SAM" id="Phobius"/>
    </source>
</evidence>
<evidence type="ECO:0000256" key="3">
    <source>
        <dbReference type="ARBA" id="ARBA00022679"/>
    </source>
</evidence>
<feature type="transmembrane region" description="Helical" evidence="10">
    <location>
        <begin position="15"/>
        <end position="34"/>
    </location>
</feature>